<dbReference type="OrthoDB" id="2972508at2"/>
<keyword evidence="1" id="KW-0812">Transmembrane</keyword>
<evidence type="ECO:0000256" key="1">
    <source>
        <dbReference type="SAM" id="Phobius"/>
    </source>
</evidence>
<evidence type="ECO:0000313" key="2">
    <source>
        <dbReference type="EMBL" id="GAM12455.1"/>
    </source>
</evidence>
<dbReference type="EMBL" id="BASE01000012">
    <property type="protein sequence ID" value="GAM12455.1"/>
    <property type="molecule type" value="Genomic_DNA"/>
</dbReference>
<keyword evidence="3" id="KW-1185">Reference proteome</keyword>
<keyword evidence="1" id="KW-0472">Membrane</keyword>
<comment type="caution">
    <text evidence="2">The sequence shown here is derived from an EMBL/GenBank/DDBJ whole genome shotgun (WGS) entry which is preliminary data.</text>
</comment>
<feature type="transmembrane region" description="Helical" evidence="1">
    <location>
        <begin position="16"/>
        <end position="35"/>
    </location>
</feature>
<keyword evidence="1" id="KW-1133">Transmembrane helix</keyword>
<reference evidence="2 3" key="1">
    <citation type="submission" date="2013-06" db="EMBL/GenBank/DDBJ databases">
        <title>Whole genome shotgun sequence of Bacillus selenatarsenatis SF-1.</title>
        <authorList>
            <person name="Kuroda M."/>
            <person name="Sei K."/>
            <person name="Yamashita M."/>
            <person name="Ike M."/>
        </authorList>
    </citation>
    <scope>NUCLEOTIDE SEQUENCE [LARGE SCALE GENOMIC DNA]</scope>
    <source>
        <strain evidence="2 3">SF-1</strain>
    </source>
</reference>
<proteinExistence type="predicted"/>
<dbReference type="Proteomes" id="UP000031014">
    <property type="component" value="Unassembled WGS sequence"/>
</dbReference>
<dbReference type="AlphaFoldDB" id="A0A0A8WXQ9"/>
<gene>
    <name evidence="2" type="ORF">SAMD00020551_0589</name>
</gene>
<organism evidence="2 3">
    <name type="scientific">Mesobacillus selenatarsenatis (strain DSM 18680 / JCM 14380 / FERM P-15431 / SF-1)</name>
    <dbReference type="NCBI Taxonomy" id="1321606"/>
    <lineage>
        <taxon>Bacteria</taxon>
        <taxon>Bacillati</taxon>
        <taxon>Bacillota</taxon>
        <taxon>Bacilli</taxon>
        <taxon>Bacillales</taxon>
        <taxon>Bacillaceae</taxon>
        <taxon>Mesobacillus</taxon>
    </lineage>
</organism>
<evidence type="ECO:0000313" key="3">
    <source>
        <dbReference type="Proteomes" id="UP000031014"/>
    </source>
</evidence>
<dbReference type="RefSeq" id="WP_041964393.1">
    <property type="nucleotide sequence ID" value="NZ_BASE01000012.1"/>
</dbReference>
<feature type="transmembrane region" description="Helical" evidence="1">
    <location>
        <begin position="47"/>
        <end position="67"/>
    </location>
</feature>
<sequence>MDFLNWYDWLGPTNPAAAIFFGIIFTIIVSLTVWFDTKKFRTTGIVALTGICVTLVGVLFLNVTGFYG</sequence>
<accession>A0A0A8WXQ9</accession>
<protein>
    <submittedName>
        <fullName evidence="2">Uncharacterized protein</fullName>
    </submittedName>
</protein>
<name>A0A0A8WXQ9_MESS1</name>